<dbReference type="Gene3D" id="3.40.50.150">
    <property type="entry name" value="Vaccinia Virus protein VP39"/>
    <property type="match status" value="1"/>
</dbReference>
<dbReference type="InterPro" id="IPR013217">
    <property type="entry name" value="Methyltransf_12"/>
</dbReference>
<organism evidence="2">
    <name type="scientific">Bionectria ochroleuca</name>
    <name type="common">Gliocladium roseum</name>
    <dbReference type="NCBI Taxonomy" id="29856"/>
    <lineage>
        <taxon>Eukaryota</taxon>
        <taxon>Fungi</taxon>
        <taxon>Dikarya</taxon>
        <taxon>Ascomycota</taxon>
        <taxon>Pezizomycotina</taxon>
        <taxon>Sordariomycetes</taxon>
        <taxon>Hypocreomycetidae</taxon>
        <taxon>Hypocreales</taxon>
        <taxon>Bionectriaceae</taxon>
        <taxon>Clonostachys</taxon>
    </lineage>
</organism>
<protein>
    <recommendedName>
        <fullName evidence="1">Methyltransferase type 12 domain-containing protein</fullName>
    </recommendedName>
</protein>
<dbReference type="CDD" id="cd02440">
    <property type="entry name" value="AdoMet_MTases"/>
    <property type="match status" value="1"/>
</dbReference>
<sequence length="277" mass="30607">MDYETINKRNWDERAPLHAASPDYNVQDLINTPSYISEVVQFDQTLLGDISNLSCVHLQCHIGTDTLSLARLGASSVTGLDFSGASLKEARTLAASTLGTGGEKLTFVEASVYDSLKILQPGTYDLVYTGIGALCWIPSVKQWAKVVSGLLKPGGRLFIREGHPMLWAVDEQKAGLSIEYPYFELEEPTIFDEEFTYVGTGGQKLKETKTASFNHGLGEIIQALLSEGLRVTGLIEHQSVPWNAVPGQMEEIGNGEFRLKDRPWRLPHSYTLQAMKE</sequence>
<dbReference type="SUPFAM" id="SSF53335">
    <property type="entry name" value="S-adenosyl-L-methionine-dependent methyltransferases"/>
    <property type="match status" value="1"/>
</dbReference>
<reference evidence="2" key="1">
    <citation type="submission" date="2015-01" db="EMBL/GenBank/DDBJ databases">
        <authorList>
            <person name="Durling Mikael"/>
        </authorList>
    </citation>
    <scope>NUCLEOTIDE SEQUENCE</scope>
</reference>
<proteinExistence type="predicted"/>
<dbReference type="Pfam" id="PF08242">
    <property type="entry name" value="Methyltransf_12"/>
    <property type="match status" value="1"/>
</dbReference>
<evidence type="ECO:0000313" key="2">
    <source>
        <dbReference type="EMBL" id="CEO52024.1"/>
    </source>
</evidence>
<name>A0A0B7K473_BIOOC</name>
<gene>
    <name evidence="2" type="ORF">BN869_000008082_1</name>
</gene>
<feature type="domain" description="Methyltransferase type 12" evidence="1">
    <location>
        <begin position="57"/>
        <end position="157"/>
    </location>
</feature>
<dbReference type="AlphaFoldDB" id="A0A0B7K473"/>
<accession>A0A0B7K473</accession>
<evidence type="ECO:0000259" key="1">
    <source>
        <dbReference type="Pfam" id="PF08242"/>
    </source>
</evidence>
<dbReference type="InterPro" id="IPR029063">
    <property type="entry name" value="SAM-dependent_MTases_sf"/>
</dbReference>
<dbReference type="EMBL" id="CDPU01000026">
    <property type="protein sequence ID" value="CEO52024.1"/>
    <property type="molecule type" value="Genomic_DNA"/>
</dbReference>